<comment type="caution">
    <text evidence="2">The sequence shown here is derived from an EMBL/GenBank/DDBJ whole genome shotgun (WGS) entry which is preliminary data.</text>
</comment>
<evidence type="ECO:0000313" key="2">
    <source>
        <dbReference type="EMBL" id="KAE9355267.1"/>
    </source>
</evidence>
<accession>A0A6A4FRG2</accession>
<reference evidence="2 3" key="1">
    <citation type="submission" date="2018-08" db="EMBL/GenBank/DDBJ databases">
        <title>Genomic investigation of the strawberry pathogen Phytophthora fragariae indicates pathogenicity is determined by transcriptional variation in three key races.</title>
        <authorList>
            <person name="Adams T.M."/>
            <person name="Armitage A.D."/>
            <person name="Sobczyk M.K."/>
            <person name="Bates H.J."/>
            <person name="Dunwell J.M."/>
            <person name="Nellist C.F."/>
            <person name="Harrison R.J."/>
        </authorList>
    </citation>
    <scope>NUCLEOTIDE SEQUENCE [LARGE SCALE GENOMIC DNA]</scope>
    <source>
        <strain evidence="2 3">SCRP333</strain>
    </source>
</reference>
<feature type="compositionally biased region" description="Basic and acidic residues" evidence="1">
    <location>
        <begin position="128"/>
        <end position="150"/>
    </location>
</feature>
<protein>
    <recommendedName>
        <fullName evidence="4">Retrotransposon gag domain-containing protein</fullName>
    </recommendedName>
</protein>
<feature type="region of interest" description="Disordered" evidence="1">
    <location>
        <begin position="107"/>
        <end position="153"/>
    </location>
</feature>
<dbReference type="Proteomes" id="UP000434957">
    <property type="component" value="Unassembled WGS sequence"/>
</dbReference>
<name>A0A6A4FRG2_9STRA</name>
<keyword evidence="3" id="KW-1185">Reference proteome</keyword>
<dbReference type="EMBL" id="QXFT01000097">
    <property type="protein sequence ID" value="KAE9355267.1"/>
    <property type="molecule type" value="Genomic_DNA"/>
</dbReference>
<gene>
    <name evidence="2" type="ORF">PR003_g2939</name>
</gene>
<organism evidence="2 3">
    <name type="scientific">Phytophthora rubi</name>
    <dbReference type="NCBI Taxonomy" id="129364"/>
    <lineage>
        <taxon>Eukaryota</taxon>
        <taxon>Sar</taxon>
        <taxon>Stramenopiles</taxon>
        <taxon>Oomycota</taxon>
        <taxon>Peronosporomycetes</taxon>
        <taxon>Peronosporales</taxon>
        <taxon>Peronosporaceae</taxon>
        <taxon>Phytophthora</taxon>
    </lineage>
</organism>
<sequence>MNMMTAEMTMNVITMGMTTTVVTMDVALVRSTVDGEAMSAKPTAEIMLQANEEAARVEEVALMADPVDKVGGGVEQDVVRVAEDPVMVHHLRAAVMITPTTNRYRWRRNVSNGGSSPSSSPSSSSESEGGREPRQRRQHGHEQRERGHERFLKKKHVKDLELPTFTPLPKVSVSTWIDRVDLAMRGAAESGRGKWTDKALYFILGNKLMENAAKWWVDMDRRLYDRKWTWTYLKKAFLRRYGEKLDKSAA</sequence>
<evidence type="ECO:0000313" key="3">
    <source>
        <dbReference type="Proteomes" id="UP000434957"/>
    </source>
</evidence>
<evidence type="ECO:0008006" key="4">
    <source>
        <dbReference type="Google" id="ProtNLM"/>
    </source>
</evidence>
<evidence type="ECO:0000256" key="1">
    <source>
        <dbReference type="SAM" id="MobiDB-lite"/>
    </source>
</evidence>
<feature type="compositionally biased region" description="Low complexity" evidence="1">
    <location>
        <begin position="113"/>
        <end position="127"/>
    </location>
</feature>
<dbReference type="AlphaFoldDB" id="A0A6A4FRG2"/>
<proteinExistence type="predicted"/>